<dbReference type="Gene3D" id="3.90.180.10">
    <property type="entry name" value="Medium-chain alcohol dehydrogenases, catalytic domain"/>
    <property type="match status" value="1"/>
</dbReference>
<dbReference type="EMBL" id="FRCS01000003">
    <property type="protein sequence ID" value="SHN19040.1"/>
    <property type="molecule type" value="Genomic_DNA"/>
</dbReference>
<dbReference type="STRING" id="134849.SAMN05443668_103542"/>
<dbReference type="Pfam" id="PF13602">
    <property type="entry name" value="ADH_zinc_N_2"/>
    <property type="match status" value="1"/>
</dbReference>
<dbReference type="Proteomes" id="UP000184440">
    <property type="component" value="Unassembled WGS sequence"/>
</dbReference>
<dbReference type="AlphaFoldDB" id="A0A1M7PPG2"/>
<keyword evidence="1" id="KW-0521">NADP</keyword>
<reference evidence="3 4" key="1">
    <citation type="submission" date="2016-11" db="EMBL/GenBank/DDBJ databases">
        <authorList>
            <person name="Jaros S."/>
            <person name="Januszkiewicz K."/>
            <person name="Wedrychowicz H."/>
        </authorList>
    </citation>
    <scope>NUCLEOTIDE SEQUENCE [LARGE SCALE GENOMIC DNA]</scope>
    <source>
        <strain evidence="3 4">DSM 46144</strain>
    </source>
</reference>
<dbReference type="InterPro" id="IPR051603">
    <property type="entry name" value="Zinc-ADH_QOR/CCCR"/>
</dbReference>
<dbReference type="InterPro" id="IPR011032">
    <property type="entry name" value="GroES-like_sf"/>
</dbReference>
<keyword evidence="4" id="KW-1185">Reference proteome</keyword>
<dbReference type="InterPro" id="IPR036291">
    <property type="entry name" value="NAD(P)-bd_dom_sf"/>
</dbReference>
<evidence type="ECO:0000256" key="1">
    <source>
        <dbReference type="ARBA" id="ARBA00022857"/>
    </source>
</evidence>
<evidence type="ECO:0000259" key="2">
    <source>
        <dbReference type="SMART" id="SM00829"/>
    </source>
</evidence>
<evidence type="ECO:0000313" key="4">
    <source>
        <dbReference type="Proteomes" id="UP000184440"/>
    </source>
</evidence>
<organism evidence="3 4">
    <name type="scientific">Cryptosporangium aurantiacum</name>
    <dbReference type="NCBI Taxonomy" id="134849"/>
    <lineage>
        <taxon>Bacteria</taxon>
        <taxon>Bacillati</taxon>
        <taxon>Actinomycetota</taxon>
        <taxon>Actinomycetes</taxon>
        <taxon>Cryptosporangiales</taxon>
        <taxon>Cryptosporangiaceae</taxon>
        <taxon>Cryptosporangium</taxon>
    </lineage>
</organism>
<proteinExistence type="predicted"/>
<sequence length="316" mass="32552">MRALVFDQYGPPDVLHIADAPEPHAGPGQVRIAVRAAGVNPVDWKIRSGASAAFHQIVFPHIPGFDAAGIVDEVGADVADVRVGDEVFGSTATGASAEYAVMAAYAHKPAELSWADAAALPSAVETGLRAVDLLAVSAGETLVVNGAAGGVGLSAAQFALARGAFVIGTASEANQGFVRSLGITPVPYGDGLADRVRTLARRVDRALDAAGHGALPDLIALTGEAARVITVADGPGAAVLGVRFTTGAERRYWEAFDLAVTLHDAGQFTLPVAQTFALPDAAEAHRRSESGHTRGKLVILLRSADPEMNTRSQNDG</sequence>
<dbReference type="CDD" id="cd05289">
    <property type="entry name" value="MDR_like_2"/>
    <property type="match status" value="1"/>
</dbReference>
<dbReference type="Pfam" id="PF08240">
    <property type="entry name" value="ADH_N"/>
    <property type="match status" value="1"/>
</dbReference>
<accession>A0A1M7PPG2</accession>
<dbReference type="SUPFAM" id="SSF51735">
    <property type="entry name" value="NAD(P)-binding Rossmann-fold domains"/>
    <property type="match status" value="1"/>
</dbReference>
<dbReference type="InterPro" id="IPR013154">
    <property type="entry name" value="ADH-like_N"/>
</dbReference>
<dbReference type="InterPro" id="IPR020843">
    <property type="entry name" value="ER"/>
</dbReference>
<gene>
    <name evidence="3" type="ORF">SAMN05443668_103542</name>
</gene>
<dbReference type="Gene3D" id="3.40.50.720">
    <property type="entry name" value="NAD(P)-binding Rossmann-like Domain"/>
    <property type="match status" value="1"/>
</dbReference>
<protein>
    <submittedName>
        <fullName evidence="3">NADPH:quinone reductase</fullName>
    </submittedName>
</protein>
<dbReference type="OrthoDB" id="3727682at2"/>
<dbReference type="PANTHER" id="PTHR44154">
    <property type="entry name" value="QUINONE OXIDOREDUCTASE"/>
    <property type="match status" value="1"/>
</dbReference>
<dbReference type="PANTHER" id="PTHR44154:SF1">
    <property type="entry name" value="QUINONE OXIDOREDUCTASE"/>
    <property type="match status" value="1"/>
</dbReference>
<name>A0A1M7PPG2_9ACTN</name>
<dbReference type="SMART" id="SM00829">
    <property type="entry name" value="PKS_ER"/>
    <property type="match status" value="1"/>
</dbReference>
<dbReference type="GO" id="GO:0016491">
    <property type="term" value="F:oxidoreductase activity"/>
    <property type="evidence" value="ECO:0007669"/>
    <property type="project" value="InterPro"/>
</dbReference>
<dbReference type="SUPFAM" id="SSF50129">
    <property type="entry name" value="GroES-like"/>
    <property type="match status" value="1"/>
</dbReference>
<dbReference type="RefSeq" id="WP_073256684.1">
    <property type="nucleotide sequence ID" value="NZ_FRCS01000003.1"/>
</dbReference>
<evidence type="ECO:0000313" key="3">
    <source>
        <dbReference type="EMBL" id="SHN19040.1"/>
    </source>
</evidence>
<feature type="domain" description="Enoyl reductase (ER)" evidence="2">
    <location>
        <begin position="10"/>
        <end position="299"/>
    </location>
</feature>